<evidence type="ECO:0000313" key="3">
    <source>
        <dbReference type="EMBL" id="AZS49393.1"/>
    </source>
</evidence>
<reference evidence="4" key="1">
    <citation type="submission" date="2018-06" db="EMBL/GenBank/DDBJ databases">
        <title>Complete genome of Pseudomonas insecticola strain QZS01.</title>
        <authorList>
            <person name="Wang J."/>
            <person name="Su Q."/>
        </authorList>
    </citation>
    <scope>NUCLEOTIDE SEQUENCE [LARGE SCALE GENOMIC DNA]</scope>
    <source>
        <strain evidence="4">QZS01</strain>
    </source>
</reference>
<dbReference type="InterPro" id="IPR006016">
    <property type="entry name" value="UspA"/>
</dbReference>
<gene>
    <name evidence="3" type="ORF">DM558_00735</name>
</gene>
<dbReference type="AlphaFoldDB" id="A0A3Q9JJV7"/>
<dbReference type="Proteomes" id="UP000273143">
    <property type="component" value="Chromosome"/>
</dbReference>
<dbReference type="PANTHER" id="PTHR46268:SF6">
    <property type="entry name" value="UNIVERSAL STRESS PROTEIN UP12"/>
    <property type="match status" value="1"/>
</dbReference>
<dbReference type="InterPro" id="IPR006015">
    <property type="entry name" value="Universal_stress_UspA"/>
</dbReference>
<protein>
    <submittedName>
        <fullName evidence="3">Universal stress protein</fullName>
    </submittedName>
</protein>
<dbReference type="KEGG" id="emo:DM558_00735"/>
<dbReference type="SUPFAM" id="SSF52402">
    <property type="entry name" value="Adenine nucleotide alpha hydrolases-like"/>
    <property type="match status" value="1"/>
</dbReference>
<evidence type="ECO:0000313" key="4">
    <source>
        <dbReference type="Proteomes" id="UP000273143"/>
    </source>
</evidence>
<evidence type="ECO:0000256" key="1">
    <source>
        <dbReference type="ARBA" id="ARBA00008791"/>
    </source>
</evidence>
<proteinExistence type="inferred from homology"/>
<dbReference type="InterPro" id="IPR014729">
    <property type="entry name" value="Rossmann-like_a/b/a_fold"/>
</dbReference>
<name>A0A3Q9JJV7_9GAMM</name>
<dbReference type="Pfam" id="PF00582">
    <property type="entry name" value="Usp"/>
    <property type="match status" value="1"/>
</dbReference>
<dbReference type="RefSeq" id="WP_127161608.1">
    <property type="nucleotide sequence ID" value="NZ_CP029822.1"/>
</dbReference>
<dbReference type="CDD" id="cd00293">
    <property type="entry name" value="USP-like"/>
    <property type="match status" value="1"/>
</dbReference>
<dbReference type="Gene3D" id="3.40.50.620">
    <property type="entry name" value="HUPs"/>
    <property type="match status" value="1"/>
</dbReference>
<feature type="domain" description="UspA" evidence="2">
    <location>
        <begin position="1"/>
        <end position="141"/>
    </location>
</feature>
<accession>A0A3Q9JJV7</accession>
<evidence type="ECO:0000259" key="2">
    <source>
        <dbReference type="Pfam" id="PF00582"/>
    </source>
</evidence>
<dbReference type="PRINTS" id="PR01438">
    <property type="entry name" value="UNVRSLSTRESS"/>
</dbReference>
<dbReference type="EMBL" id="CP029822">
    <property type="protein sequence ID" value="AZS49393.1"/>
    <property type="molecule type" value="Genomic_DNA"/>
</dbReference>
<organism evidence="3 4">
    <name type="scientific">Entomomonas moraniae</name>
    <dbReference type="NCBI Taxonomy" id="2213226"/>
    <lineage>
        <taxon>Bacteria</taxon>
        <taxon>Pseudomonadati</taxon>
        <taxon>Pseudomonadota</taxon>
        <taxon>Gammaproteobacteria</taxon>
        <taxon>Pseudomonadales</taxon>
        <taxon>Pseudomonadaceae</taxon>
        <taxon>Entomomonas</taxon>
    </lineage>
</organism>
<dbReference type="PANTHER" id="PTHR46268">
    <property type="entry name" value="STRESS RESPONSE PROTEIN NHAX"/>
    <property type="match status" value="1"/>
</dbReference>
<comment type="similarity">
    <text evidence="1">Belongs to the universal stress protein A family.</text>
</comment>
<keyword evidence="4" id="KW-1185">Reference proteome</keyword>
<sequence>MFSSVLIAVDSWEYTTDLLDLAKRVCADAKVVDLIYVDSRLPEKPEFFHYTDDFAKLVLTADASQQQVIQDALCYLSMTAGIQAKGVLMGGDAATSIVKYAKEINCDVIIMGHRNLPAISRFFDPSIALQVLKKAHCPVLLDSTAKLDS</sequence>